<sequence>MRWTVLTSLLVASASAAELNAQQSSLLHYYQSSIQTFTSLPAWPAFNSALGSVYATRRPATNPYEAIYDDCMFIATQTALEGPAKTALYQEAAKLYNSFVAARATGTPDKYWKEWEQKHSVGRHGAGNNDGDHDDYDDKKGNPVKSQSHDDGHDTDNDNDTDDEDDDDVKGNKGYDARQHANGMVPDNMSTMAPIASAAPKAVADSTTFVAATATATPSPTFAADSRVTPSAVPLTGAGNVVVGTWMAGAVAIVAGIAML</sequence>
<keyword evidence="2" id="KW-0732">Signal</keyword>
<dbReference type="EMBL" id="HF936162">
    <property type="protein sequence ID" value="CCX33705.1"/>
    <property type="molecule type" value="Genomic_DNA"/>
</dbReference>
<feature type="compositionally biased region" description="Basic and acidic residues" evidence="1">
    <location>
        <begin position="169"/>
        <end position="179"/>
    </location>
</feature>
<feature type="chain" id="PRO_5004652516" evidence="2">
    <location>
        <begin position="17"/>
        <end position="260"/>
    </location>
</feature>
<dbReference type="AlphaFoldDB" id="U4LP25"/>
<reference evidence="3 4" key="1">
    <citation type="journal article" date="2013" name="PLoS Genet.">
        <title>The genome and development-dependent transcriptomes of Pyronema confluens: a window into fungal evolution.</title>
        <authorList>
            <person name="Traeger S."/>
            <person name="Altegoer F."/>
            <person name="Freitag M."/>
            <person name="Gabaldon T."/>
            <person name="Kempken F."/>
            <person name="Kumar A."/>
            <person name="Marcet-Houben M."/>
            <person name="Poggeler S."/>
            <person name="Stajich J.E."/>
            <person name="Nowrousian M."/>
        </authorList>
    </citation>
    <scope>NUCLEOTIDE SEQUENCE [LARGE SCALE GENOMIC DNA]</scope>
    <source>
        <strain evidence="4">CBS 100304</strain>
        <tissue evidence="3">Vegetative mycelium</tissue>
    </source>
</reference>
<name>U4LP25_PYROM</name>
<evidence type="ECO:0000256" key="1">
    <source>
        <dbReference type="SAM" id="MobiDB-lite"/>
    </source>
</evidence>
<gene>
    <name evidence="3" type="ORF">PCON_01643</name>
</gene>
<keyword evidence="4" id="KW-1185">Reference proteome</keyword>
<protein>
    <submittedName>
        <fullName evidence="3">Uncharacterized protein</fullName>
    </submittedName>
</protein>
<evidence type="ECO:0000256" key="2">
    <source>
        <dbReference type="SAM" id="SignalP"/>
    </source>
</evidence>
<feature type="signal peptide" evidence="2">
    <location>
        <begin position="1"/>
        <end position="16"/>
    </location>
</feature>
<evidence type="ECO:0000313" key="3">
    <source>
        <dbReference type="EMBL" id="CCX33705.1"/>
    </source>
</evidence>
<proteinExistence type="predicted"/>
<dbReference type="OrthoDB" id="10454035at2759"/>
<organism evidence="3 4">
    <name type="scientific">Pyronema omphalodes (strain CBS 100304)</name>
    <name type="common">Pyronema confluens</name>
    <dbReference type="NCBI Taxonomy" id="1076935"/>
    <lineage>
        <taxon>Eukaryota</taxon>
        <taxon>Fungi</taxon>
        <taxon>Dikarya</taxon>
        <taxon>Ascomycota</taxon>
        <taxon>Pezizomycotina</taxon>
        <taxon>Pezizomycetes</taxon>
        <taxon>Pezizales</taxon>
        <taxon>Pyronemataceae</taxon>
        <taxon>Pyronema</taxon>
    </lineage>
</organism>
<evidence type="ECO:0000313" key="4">
    <source>
        <dbReference type="Proteomes" id="UP000018144"/>
    </source>
</evidence>
<dbReference type="Proteomes" id="UP000018144">
    <property type="component" value="Unassembled WGS sequence"/>
</dbReference>
<feature type="compositionally biased region" description="Basic and acidic residues" evidence="1">
    <location>
        <begin position="136"/>
        <end position="156"/>
    </location>
</feature>
<feature type="region of interest" description="Disordered" evidence="1">
    <location>
        <begin position="121"/>
        <end position="186"/>
    </location>
</feature>
<feature type="compositionally biased region" description="Acidic residues" evidence="1">
    <location>
        <begin position="157"/>
        <end position="168"/>
    </location>
</feature>
<accession>U4LP25</accession>